<feature type="signal peptide" evidence="3">
    <location>
        <begin position="1"/>
        <end position="31"/>
    </location>
</feature>
<comment type="similarity">
    <text evidence="1">Belongs to the leucine-binding protein family.</text>
</comment>
<name>A0ABY1QNU6_9BURK</name>
<organism evidence="5 6">
    <name type="scientific">Noviherbaspirillum suwonense</name>
    <dbReference type="NCBI Taxonomy" id="1224511"/>
    <lineage>
        <taxon>Bacteria</taxon>
        <taxon>Pseudomonadati</taxon>
        <taxon>Pseudomonadota</taxon>
        <taxon>Betaproteobacteria</taxon>
        <taxon>Burkholderiales</taxon>
        <taxon>Oxalobacteraceae</taxon>
        <taxon>Noviherbaspirillum</taxon>
    </lineage>
</organism>
<dbReference type="SUPFAM" id="SSF53822">
    <property type="entry name" value="Periplasmic binding protein-like I"/>
    <property type="match status" value="1"/>
</dbReference>
<sequence>MNMIKENTGPRRKLALAVSLLGMGLAGSAHADITVGVILSLTGAAASLGKPAENTVRVWPTEIGGQKVRLVMLNDNSDATEASKQASKLITEEKVDVIVGPSITPPSIAAMEVAGRNGTPIIALGGGNAIVEPQEGPRKWAFKMAAPESLSVEKAIEHMKAHKVKNAAVIAVTTSYGEGFLKAFSTQAPAAGIKITATERIGAQDVSATSQVLKVMAANPDAVYIFSFGTPGATPHIELAKRGYKGAIYQTHGVANADFLRIGGKDVEGSFMAVAPVLVAEQLAAGNPVRKPAMDYVTQYEGKYGENTRSQFGSTAWTALNWLQATVPVALKKAQPGTLEFRQALRDALEGMKEVVSPEGVFNMSAANHNGLDARGQVMVRIDGGKWKLVDDAK</sequence>
<keyword evidence="6" id="KW-1185">Reference proteome</keyword>
<evidence type="ECO:0000256" key="3">
    <source>
        <dbReference type="SAM" id="SignalP"/>
    </source>
</evidence>
<dbReference type="InterPro" id="IPR028081">
    <property type="entry name" value="Leu-bd"/>
</dbReference>
<reference evidence="5 6" key="1">
    <citation type="submission" date="2017-05" db="EMBL/GenBank/DDBJ databases">
        <authorList>
            <person name="Varghese N."/>
            <person name="Submissions S."/>
        </authorList>
    </citation>
    <scope>NUCLEOTIDE SEQUENCE [LARGE SCALE GENOMIC DNA]</scope>
    <source>
        <strain evidence="5 6">DSM 26001</strain>
    </source>
</reference>
<evidence type="ECO:0000259" key="4">
    <source>
        <dbReference type="Pfam" id="PF13458"/>
    </source>
</evidence>
<dbReference type="PANTHER" id="PTHR30483">
    <property type="entry name" value="LEUCINE-SPECIFIC-BINDING PROTEIN"/>
    <property type="match status" value="1"/>
</dbReference>
<dbReference type="Pfam" id="PF13458">
    <property type="entry name" value="Peripla_BP_6"/>
    <property type="match status" value="1"/>
</dbReference>
<accession>A0ABY1QNU6</accession>
<dbReference type="InterPro" id="IPR028082">
    <property type="entry name" value="Peripla_BP_I"/>
</dbReference>
<proteinExistence type="inferred from homology"/>
<evidence type="ECO:0000313" key="5">
    <source>
        <dbReference type="EMBL" id="SMP74613.1"/>
    </source>
</evidence>
<keyword evidence="2 3" id="KW-0732">Signal</keyword>
<evidence type="ECO:0000313" key="6">
    <source>
        <dbReference type="Proteomes" id="UP001158049"/>
    </source>
</evidence>
<evidence type="ECO:0000256" key="2">
    <source>
        <dbReference type="ARBA" id="ARBA00022729"/>
    </source>
</evidence>
<feature type="chain" id="PRO_5045188225" evidence="3">
    <location>
        <begin position="32"/>
        <end position="394"/>
    </location>
</feature>
<protein>
    <submittedName>
        <fullName evidence="5">Branched-chain amino acid transport system substrate-binding protein</fullName>
    </submittedName>
</protein>
<dbReference type="Proteomes" id="UP001158049">
    <property type="component" value="Unassembled WGS sequence"/>
</dbReference>
<evidence type="ECO:0000256" key="1">
    <source>
        <dbReference type="ARBA" id="ARBA00010062"/>
    </source>
</evidence>
<comment type="caution">
    <text evidence="5">The sequence shown here is derived from an EMBL/GenBank/DDBJ whole genome shotgun (WGS) entry which is preliminary data.</text>
</comment>
<dbReference type="Gene3D" id="3.40.50.2300">
    <property type="match status" value="2"/>
</dbReference>
<gene>
    <name evidence="5" type="ORF">SAMN06295970_12136</name>
</gene>
<dbReference type="InterPro" id="IPR051010">
    <property type="entry name" value="BCAA_transport"/>
</dbReference>
<dbReference type="CDD" id="cd06333">
    <property type="entry name" value="PBP1_ABC_RPA1789-like"/>
    <property type="match status" value="1"/>
</dbReference>
<dbReference type="EMBL" id="FXUL01000021">
    <property type="protein sequence ID" value="SMP74613.1"/>
    <property type="molecule type" value="Genomic_DNA"/>
</dbReference>
<dbReference type="PANTHER" id="PTHR30483:SF38">
    <property type="entry name" value="BLR7848 PROTEIN"/>
    <property type="match status" value="1"/>
</dbReference>
<feature type="domain" description="Leucine-binding protein" evidence="4">
    <location>
        <begin position="33"/>
        <end position="371"/>
    </location>
</feature>